<dbReference type="KEGG" id="pcat:Pcatena_08950"/>
<dbReference type="RefSeq" id="WP_126422029.1">
    <property type="nucleotide sequence ID" value="NZ_AP019367.1"/>
</dbReference>
<evidence type="ECO:0000313" key="2">
    <source>
        <dbReference type="Proteomes" id="UP000273154"/>
    </source>
</evidence>
<name>A0A3G9JY03_9ACTN</name>
<dbReference type="InterPro" id="IPR036397">
    <property type="entry name" value="RNaseH_sf"/>
</dbReference>
<keyword evidence="2" id="KW-1185">Reference proteome</keyword>
<dbReference type="GeneID" id="88849030"/>
<evidence type="ECO:0008006" key="3">
    <source>
        <dbReference type="Google" id="ProtNLM"/>
    </source>
</evidence>
<organism evidence="1 2">
    <name type="scientific">Parolsenella catena</name>
    <dbReference type="NCBI Taxonomy" id="2003188"/>
    <lineage>
        <taxon>Bacteria</taxon>
        <taxon>Bacillati</taxon>
        <taxon>Actinomycetota</taxon>
        <taxon>Coriobacteriia</taxon>
        <taxon>Coriobacteriales</taxon>
        <taxon>Atopobiaceae</taxon>
        <taxon>Parolsenella</taxon>
    </lineage>
</organism>
<dbReference type="Proteomes" id="UP000273154">
    <property type="component" value="Chromosome"/>
</dbReference>
<reference evidence="2" key="1">
    <citation type="submission" date="2018-11" db="EMBL/GenBank/DDBJ databases">
        <title>Comparative genomics of Parolsenella catena and Libanicoccus massiliensis: Reclassification of Libanicoccus massiliensis as Parolsenella massiliensis comb. nov.</title>
        <authorList>
            <person name="Sakamoto M."/>
            <person name="Ikeyama N."/>
            <person name="Murakami T."/>
            <person name="Mori H."/>
            <person name="Yuki M."/>
            <person name="Ohkuma M."/>
        </authorList>
    </citation>
    <scope>NUCLEOTIDE SEQUENCE [LARGE SCALE GENOMIC DNA]</scope>
    <source>
        <strain evidence="2">JCM 31932</strain>
    </source>
</reference>
<sequence length="322" mass="36227">MNVAQALEHANALVFPEIVYCGGFSSMDAERQKNEEALATLREEFAKNDNPGFGYDVILDLADRNRELCDQMGIERLNNTRDSSLARGMSDQDLCAGVAALQRRKASTVMREVGGDRNNLGVAYVTKPIRGTVLGIDIETTDRYPDRGYIVNVGFEIMELTADAEPHDAEAHFCGIPDMYAEKGVPLERIHHIGWADVAGKTPFRQDKKLQAKLLRLMKKYPYMAHNAAFEDSWFTLHLEGYAEARRAGKIVPVDTRDICRQLDPEVKTLPRESSPASLENWARRRGTLAKTEAEVHQGLDDTELMLRTVQAEFVARHCFKE</sequence>
<dbReference type="Gene3D" id="3.30.420.10">
    <property type="entry name" value="Ribonuclease H-like superfamily/Ribonuclease H"/>
    <property type="match status" value="1"/>
</dbReference>
<dbReference type="EMBL" id="AP019367">
    <property type="protein sequence ID" value="BBH50308.1"/>
    <property type="molecule type" value="Genomic_DNA"/>
</dbReference>
<dbReference type="InterPro" id="IPR012337">
    <property type="entry name" value="RNaseH-like_sf"/>
</dbReference>
<dbReference type="AlphaFoldDB" id="A0A3G9JY03"/>
<gene>
    <name evidence="1" type="ORF">Pcatena_08950</name>
</gene>
<dbReference type="OrthoDB" id="3180615at2"/>
<accession>A0A3G9JY03</accession>
<evidence type="ECO:0000313" key="1">
    <source>
        <dbReference type="EMBL" id="BBH50308.1"/>
    </source>
</evidence>
<proteinExistence type="predicted"/>
<protein>
    <recommendedName>
        <fullName evidence="3">DNA polymerase III subunit epsilon</fullName>
    </recommendedName>
</protein>
<dbReference type="SUPFAM" id="SSF53098">
    <property type="entry name" value="Ribonuclease H-like"/>
    <property type="match status" value="1"/>
</dbReference>
<dbReference type="GO" id="GO:0003676">
    <property type="term" value="F:nucleic acid binding"/>
    <property type="evidence" value="ECO:0007669"/>
    <property type="project" value="InterPro"/>
</dbReference>